<evidence type="ECO:0000313" key="3">
    <source>
        <dbReference type="Proteomes" id="UP001215280"/>
    </source>
</evidence>
<dbReference type="EMBL" id="JARJLG010000056">
    <property type="protein sequence ID" value="KAJ7758207.1"/>
    <property type="molecule type" value="Genomic_DNA"/>
</dbReference>
<keyword evidence="1" id="KW-0175">Coiled coil</keyword>
<feature type="coiled-coil region" evidence="1">
    <location>
        <begin position="19"/>
        <end position="131"/>
    </location>
</feature>
<sequence>MAANNAVYEQMTLDPSKERLAAESALRVLQRRYNELKAKRSSKKVPGSSAELAQIEALRTELNNLTEELEKAAKQKKTSAQDLSKLQKMYRKQKDLSKELRWQYDKLSATIEEVTKKLISLEKKNKAASDSGIQEKYDDLERTHERLKTVVPLCIHNVFE</sequence>
<dbReference type="Proteomes" id="UP001215280">
    <property type="component" value="Unassembled WGS sequence"/>
</dbReference>
<organism evidence="2 3">
    <name type="scientific">Mycena maculata</name>
    <dbReference type="NCBI Taxonomy" id="230809"/>
    <lineage>
        <taxon>Eukaryota</taxon>
        <taxon>Fungi</taxon>
        <taxon>Dikarya</taxon>
        <taxon>Basidiomycota</taxon>
        <taxon>Agaricomycotina</taxon>
        <taxon>Agaricomycetes</taxon>
        <taxon>Agaricomycetidae</taxon>
        <taxon>Agaricales</taxon>
        <taxon>Marasmiineae</taxon>
        <taxon>Mycenaceae</taxon>
        <taxon>Mycena</taxon>
    </lineage>
</organism>
<evidence type="ECO:0000313" key="2">
    <source>
        <dbReference type="EMBL" id="KAJ7758207.1"/>
    </source>
</evidence>
<evidence type="ECO:0000256" key="1">
    <source>
        <dbReference type="SAM" id="Coils"/>
    </source>
</evidence>
<dbReference type="AlphaFoldDB" id="A0AAD7J975"/>
<proteinExistence type="predicted"/>
<accession>A0AAD7J975</accession>
<comment type="caution">
    <text evidence="2">The sequence shown here is derived from an EMBL/GenBank/DDBJ whole genome shotgun (WGS) entry which is preliminary data.</text>
</comment>
<protein>
    <submittedName>
        <fullName evidence="2">Uncharacterized protein</fullName>
    </submittedName>
</protein>
<keyword evidence="3" id="KW-1185">Reference proteome</keyword>
<name>A0AAD7J975_9AGAR</name>
<gene>
    <name evidence="2" type="ORF">DFH07DRAFT_457298</name>
</gene>
<reference evidence="2" key="1">
    <citation type="submission" date="2023-03" db="EMBL/GenBank/DDBJ databases">
        <title>Massive genome expansion in bonnet fungi (Mycena s.s.) driven by repeated elements and novel gene families across ecological guilds.</title>
        <authorList>
            <consortium name="Lawrence Berkeley National Laboratory"/>
            <person name="Harder C.B."/>
            <person name="Miyauchi S."/>
            <person name="Viragh M."/>
            <person name="Kuo A."/>
            <person name="Thoen E."/>
            <person name="Andreopoulos B."/>
            <person name="Lu D."/>
            <person name="Skrede I."/>
            <person name="Drula E."/>
            <person name="Henrissat B."/>
            <person name="Morin E."/>
            <person name="Kohler A."/>
            <person name="Barry K."/>
            <person name="LaButti K."/>
            <person name="Morin E."/>
            <person name="Salamov A."/>
            <person name="Lipzen A."/>
            <person name="Mereny Z."/>
            <person name="Hegedus B."/>
            <person name="Baldrian P."/>
            <person name="Stursova M."/>
            <person name="Weitz H."/>
            <person name="Taylor A."/>
            <person name="Grigoriev I.V."/>
            <person name="Nagy L.G."/>
            <person name="Martin F."/>
            <person name="Kauserud H."/>
        </authorList>
    </citation>
    <scope>NUCLEOTIDE SEQUENCE</scope>
    <source>
        <strain evidence="2">CBHHK188m</strain>
    </source>
</reference>